<organism evidence="2 3">
    <name type="scientific">Hyaloscypha bicolor E</name>
    <dbReference type="NCBI Taxonomy" id="1095630"/>
    <lineage>
        <taxon>Eukaryota</taxon>
        <taxon>Fungi</taxon>
        <taxon>Dikarya</taxon>
        <taxon>Ascomycota</taxon>
        <taxon>Pezizomycotina</taxon>
        <taxon>Leotiomycetes</taxon>
        <taxon>Helotiales</taxon>
        <taxon>Hyaloscyphaceae</taxon>
        <taxon>Hyaloscypha</taxon>
        <taxon>Hyaloscypha bicolor</taxon>
    </lineage>
</organism>
<gene>
    <name evidence="2" type="ORF">K444DRAFT_719416</name>
</gene>
<dbReference type="Pfam" id="PF01370">
    <property type="entry name" value="Epimerase"/>
    <property type="match status" value="2"/>
</dbReference>
<evidence type="ECO:0000313" key="2">
    <source>
        <dbReference type="EMBL" id="PMD61282.1"/>
    </source>
</evidence>
<dbReference type="SUPFAM" id="SSF51735">
    <property type="entry name" value="NAD(P)-binding Rossmann-fold domains"/>
    <property type="match status" value="1"/>
</dbReference>
<proteinExistence type="predicted"/>
<dbReference type="STRING" id="1095630.A0A2J6TE52"/>
<dbReference type="EMBL" id="KZ613786">
    <property type="protein sequence ID" value="PMD61282.1"/>
    <property type="molecule type" value="Genomic_DNA"/>
</dbReference>
<keyword evidence="3" id="KW-1185">Reference proteome</keyword>
<dbReference type="InterPro" id="IPR036291">
    <property type="entry name" value="NAD(P)-bd_dom_sf"/>
</dbReference>
<dbReference type="InParanoid" id="A0A2J6TE52"/>
<dbReference type="PANTHER" id="PTHR48079">
    <property type="entry name" value="PROTEIN YEEZ"/>
    <property type="match status" value="1"/>
</dbReference>
<dbReference type="GO" id="GO:0005737">
    <property type="term" value="C:cytoplasm"/>
    <property type="evidence" value="ECO:0007669"/>
    <property type="project" value="TreeGrafter"/>
</dbReference>
<dbReference type="GeneID" id="36596535"/>
<name>A0A2J6TE52_9HELO</name>
<feature type="domain" description="NAD-dependent epimerase/dehydratase" evidence="1">
    <location>
        <begin position="5"/>
        <end position="75"/>
    </location>
</feature>
<evidence type="ECO:0000313" key="3">
    <source>
        <dbReference type="Proteomes" id="UP000235371"/>
    </source>
</evidence>
<reference evidence="2 3" key="1">
    <citation type="submission" date="2016-04" db="EMBL/GenBank/DDBJ databases">
        <title>A degradative enzymes factory behind the ericoid mycorrhizal symbiosis.</title>
        <authorList>
            <consortium name="DOE Joint Genome Institute"/>
            <person name="Martino E."/>
            <person name="Morin E."/>
            <person name="Grelet G."/>
            <person name="Kuo A."/>
            <person name="Kohler A."/>
            <person name="Daghino S."/>
            <person name="Barry K."/>
            <person name="Choi C."/>
            <person name="Cichocki N."/>
            <person name="Clum A."/>
            <person name="Copeland A."/>
            <person name="Hainaut M."/>
            <person name="Haridas S."/>
            <person name="Labutti K."/>
            <person name="Lindquist E."/>
            <person name="Lipzen A."/>
            <person name="Khouja H.-R."/>
            <person name="Murat C."/>
            <person name="Ohm R."/>
            <person name="Olson A."/>
            <person name="Spatafora J."/>
            <person name="Veneault-Fourrey C."/>
            <person name="Henrissat B."/>
            <person name="Grigoriev I."/>
            <person name="Martin F."/>
            <person name="Perotto S."/>
        </authorList>
    </citation>
    <scope>NUCLEOTIDE SEQUENCE [LARGE SCALE GENOMIC DNA]</scope>
    <source>
        <strain evidence="2 3">E</strain>
    </source>
</reference>
<dbReference type="OrthoDB" id="2130169at2759"/>
<dbReference type="InterPro" id="IPR001509">
    <property type="entry name" value="Epimerase_deHydtase"/>
</dbReference>
<evidence type="ECO:0000259" key="1">
    <source>
        <dbReference type="Pfam" id="PF01370"/>
    </source>
</evidence>
<dbReference type="AlphaFoldDB" id="A0A2J6TE52"/>
<dbReference type="GO" id="GO:0004029">
    <property type="term" value="F:aldehyde dehydrogenase (NAD+) activity"/>
    <property type="evidence" value="ECO:0007669"/>
    <property type="project" value="TreeGrafter"/>
</dbReference>
<dbReference type="PANTHER" id="PTHR48079:SF6">
    <property type="entry name" value="NAD(P)-BINDING DOMAIN-CONTAINING PROTEIN-RELATED"/>
    <property type="match status" value="1"/>
</dbReference>
<dbReference type="Proteomes" id="UP000235371">
    <property type="component" value="Unassembled WGS sequence"/>
</dbReference>
<accession>A0A2J6TE52</accession>
<sequence>MAPIIFITGISGYIGGQVLHDITKKHPEYQVHGLVRTKEQQQQIASKYPFVKTVIGDLDSAEVLKAEAAQVDVVLPDADHNPSILYLLPSLQKTGTFIQLSGAASISTASNGLGQLTTKKWSDIADLKEITTFDHSHLHAVTDQLVLSEGKKQGIRTAVVVPPGVYGTGQGEVKKTSMVLPWYVDAVKKRGRGFTLGEGTNVASVIHVRDLAAAFILLVEEALKEGGGRADWGEEGWYYVEGGEYVFREMAGAIVKGMKKKGWIEREGVDEIKIEEAKELHPYAELLWGINMRVNGERIKALGWSAKEESVFDSIPELLAD</sequence>
<dbReference type="Gene3D" id="3.40.50.720">
    <property type="entry name" value="NAD(P)-binding Rossmann-like Domain"/>
    <property type="match status" value="2"/>
</dbReference>
<protein>
    <submittedName>
        <fullName evidence="2">NAD(P)-binding protein</fullName>
    </submittedName>
</protein>
<feature type="domain" description="NAD-dependent epimerase/dehydratase" evidence="1">
    <location>
        <begin position="140"/>
        <end position="221"/>
    </location>
</feature>
<dbReference type="InterPro" id="IPR051783">
    <property type="entry name" value="NAD(P)-dependent_oxidoreduct"/>
</dbReference>
<dbReference type="RefSeq" id="XP_024738186.1">
    <property type="nucleotide sequence ID" value="XM_024888459.1"/>
</dbReference>